<comment type="caution">
    <text evidence="9">The sequence shown here is derived from an EMBL/GenBank/DDBJ whole genome shotgun (WGS) entry which is preliminary data.</text>
</comment>
<accession>A0ABW0HKS9</accession>
<dbReference type="EMBL" id="JBHSMI010000001">
    <property type="protein sequence ID" value="MFC5401123.1"/>
    <property type="molecule type" value="Genomic_DNA"/>
</dbReference>
<dbReference type="Proteomes" id="UP001596113">
    <property type="component" value="Unassembled WGS sequence"/>
</dbReference>
<organism evidence="9 10">
    <name type="scientific">Cohnella soli</name>
    <dbReference type="NCBI Taxonomy" id="425005"/>
    <lineage>
        <taxon>Bacteria</taxon>
        <taxon>Bacillati</taxon>
        <taxon>Bacillota</taxon>
        <taxon>Bacilli</taxon>
        <taxon>Bacillales</taxon>
        <taxon>Paenibacillaceae</taxon>
        <taxon>Cohnella</taxon>
    </lineage>
</organism>
<gene>
    <name evidence="9" type="ORF">ACFPOF_00055</name>
</gene>
<comment type="subcellular location">
    <subcellularLocation>
        <location evidence="1 7">Cell membrane</location>
        <topology evidence="1 7">Multi-pass membrane protein</topology>
    </subcellularLocation>
</comment>
<evidence type="ECO:0000256" key="6">
    <source>
        <dbReference type="ARBA" id="ARBA00023136"/>
    </source>
</evidence>
<keyword evidence="4 7" id="KW-0812">Transmembrane</keyword>
<keyword evidence="6 7" id="KW-0472">Membrane</keyword>
<evidence type="ECO:0000256" key="2">
    <source>
        <dbReference type="ARBA" id="ARBA00022448"/>
    </source>
</evidence>
<feature type="transmembrane region" description="Helical" evidence="7">
    <location>
        <begin position="203"/>
        <end position="227"/>
    </location>
</feature>
<comment type="similarity">
    <text evidence="7">Belongs to the binding-protein-dependent transport system permease family.</text>
</comment>
<dbReference type="PROSITE" id="PS50928">
    <property type="entry name" value="ABC_TM1"/>
    <property type="match status" value="1"/>
</dbReference>
<evidence type="ECO:0000256" key="4">
    <source>
        <dbReference type="ARBA" id="ARBA00022692"/>
    </source>
</evidence>
<evidence type="ECO:0000256" key="7">
    <source>
        <dbReference type="RuleBase" id="RU363032"/>
    </source>
</evidence>
<protein>
    <submittedName>
        <fullName evidence="9">ABC transporter permease</fullName>
    </submittedName>
</protein>
<dbReference type="RefSeq" id="WP_378128382.1">
    <property type="nucleotide sequence ID" value="NZ_JBHSMI010000001.1"/>
</dbReference>
<dbReference type="Pfam" id="PF00528">
    <property type="entry name" value="BPD_transp_1"/>
    <property type="match status" value="1"/>
</dbReference>
<dbReference type="Gene3D" id="1.10.3720.10">
    <property type="entry name" value="MetI-like"/>
    <property type="match status" value="1"/>
</dbReference>
<evidence type="ECO:0000256" key="1">
    <source>
        <dbReference type="ARBA" id="ARBA00004651"/>
    </source>
</evidence>
<dbReference type="InterPro" id="IPR000515">
    <property type="entry name" value="MetI-like"/>
</dbReference>
<dbReference type="SUPFAM" id="SSF161098">
    <property type="entry name" value="MetI-like"/>
    <property type="match status" value="1"/>
</dbReference>
<name>A0ABW0HKS9_9BACL</name>
<dbReference type="PANTHER" id="PTHR43227">
    <property type="entry name" value="BLL4140 PROTEIN"/>
    <property type="match status" value="1"/>
</dbReference>
<evidence type="ECO:0000256" key="5">
    <source>
        <dbReference type="ARBA" id="ARBA00022989"/>
    </source>
</evidence>
<dbReference type="InterPro" id="IPR035906">
    <property type="entry name" value="MetI-like_sf"/>
</dbReference>
<keyword evidence="10" id="KW-1185">Reference proteome</keyword>
<reference evidence="10" key="1">
    <citation type="journal article" date="2019" name="Int. J. Syst. Evol. Microbiol.">
        <title>The Global Catalogue of Microorganisms (GCM) 10K type strain sequencing project: providing services to taxonomists for standard genome sequencing and annotation.</title>
        <authorList>
            <consortium name="The Broad Institute Genomics Platform"/>
            <consortium name="The Broad Institute Genome Sequencing Center for Infectious Disease"/>
            <person name="Wu L."/>
            <person name="Ma J."/>
        </authorList>
    </citation>
    <scope>NUCLEOTIDE SEQUENCE [LARGE SCALE GENOMIC DNA]</scope>
    <source>
        <strain evidence="10">CGMCC 1.18575</strain>
    </source>
</reference>
<feature type="transmembrane region" description="Helical" evidence="7">
    <location>
        <begin position="263"/>
        <end position="287"/>
    </location>
</feature>
<keyword evidence="2 7" id="KW-0813">Transport</keyword>
<dbReference type="InterPro" id="IPR050809">
    <property type="entry name" value="UgpAE/MalFG_permease"/>
</dbReference>
<feature type="transmembrane region" description="Helical" evidence="7">
    <location>
        <begin position="156"/>
        <end position="182"/>
    </location>
</feature>
<evidence type="ECO:0000313" key="9">
    <source>
        <dbReference type="EMBL" id="MFC5401123.1"/>
    </source>
</evidence>
<proteinExistence type="inferred from homology"/>
<evidence type="ECO:0000256" key="3">
    <source>
        <dbReference type="ARBA" id="ARBA00022475"/>
    </source>
</evidence>
<keyword evidence="3" id="KW-1003">Cell membrane</keyword>
<dbReference type="CDD" id="cd06261">
    <property type="entry name" value="TM_PBP2"/>
    <property type="match status" value="1"/>
</dbReference>
<evidence type="ECO:0000313" key="10">
    <source>
        <dbReference type="Proteomes" id="UP001596113"/>
    </source>
</evidence>
<dbReference type="PANTHER" id="PTHR43227:SF11">
    <property type="entry name" value="BLL4140 PROTEIN"/>
    <property type="match status" value="1"/>
</dbReference>
<feature type="transmembrane region" description="Helical" evidence="7">
    <location>
        <begin position="12"/>
        <end position="35"/>
    </location>
</feature>
<sequence>MRIVQHRTLYLLFLPIVAYYIVLRYWPIGLAWVVAFKDLQLGSGTFASPWVGLDNFRMMYTDPVLPTVIRNTVEISLLRIVFGFFPPIILAIVFHDLATKRFKKWMQTLVYIPHFFSWVIVFGIVFGFFSVGSGFINNTLDFFGFDRHEFLLDESWFRPILISSGIWKEVGWGTIIYLAALATVDPMLYEAAVMDGAGPMRRLWHITLPGITPVITFVLCLSLGNILNAGGEQILLFYNQAVLAVADVIDTWVYREGLASLQLSLGVAMGLFQSLIGMILVLVSNYLSKRFTDRGIW</sequence>
<keyword evidence="5 7" id="KW-1133">Transmembrane helix</keyword>
<evidence type="ECO:0000259" key="8">
    <source>
        <dbReference type="PROSITE" id="PS50928"/>
    </source>
</evidence>
<feature type="transmembrane region" description="Helical" evidence="7">
    <location>
        <begin position="115"/>
        <end position="136"/>
    </location>
</feature>
<feature type="transmembrane region" description="Helical" evidence="7">
    <location>
        <begin position="75"/>
        <end position="94"/>
    </location>
</feature>
<feature type="domain" description="ABC transmembrane type-1" evidence="8">
    <location>
        <begin position="69"/>
        <end position="284"/>
    </location>
</feature>